<keyword evidence="4" id="KW-1185">Reference proteome</keyword>
<dbReference type="AlphaFoldDB" id="A0A7R9MD48"/>
<evidence type="ECO:0008006" key="5">
    <source>
        <dbReference type="Google" id="ProtNLM"/>
    </source>
</evidence>
<proteinExistence type="predicted"/>
<protein>
    <recommendedName>
        <fullName evidence="5">Partial AB-hydrolase lipase domain-containing protein</fullName>
    </recommendedName>
</protein>
<dbReference type="Pfam" id="PF05057">
    <property type="entry name" value="DUF676"/>
    <property type="match status" value="1"/>
</dbReference>
<dbReference type="EMBL" id="OC928871">
    <property type="protein sequence ID" value="CAD7657978.1"/>
    <property type="molecule type" value="Genomic_DNA"/>
</dbReference>
<evidence type="ECO:0000259" key="2">
    <source>
        <dbReference type="Pfam" id="PF05057"/>
    </source>
</evidence>
<gene>
    <name evidence="3" type="ORF">ONB1V03_LOCUS14603</name>
</gene>
<feature type="domain" description="DUF676" evidence="2">
    <location>
        <begin position="151"/>
        <end position="176"/>
    </location>
</feature>
<sequence>MDLLWAREAGRYVNTRAQIIESRGFRAENHYITTGDGYILSFTRIVNPRVTDRSKLRPIILQHGFQANADMWLINSMGRLNDKGQWVEDNNNGPVGNTLGFVLAVNGYDVWLANMRGNIYSQNHTEFKIDDPRFWRFSVDEMIDYDLPAMISYIQKETQKEKISFIGHSQGGLIMDSETPFLLLPKFRKSLGHLCDSLEQVFTYQQ</sequence>
<dbReference type="Proteomes" id="UP000728032">
    <property type="component" value="Unassembled WGS sequence"/>
</dbReference>
<dbReference type="InterPro" id="IPR007751">
    <property type="entry name" value="DUF676_lipase-like"/>
</dbReference>
<evidence type="ECO:0000313" key="3">
    <source>
        <dbReference type="EMBL" id="CAD7657978.1"/>
    </source>
</evidence>
<dbReference type="GO" id="GO:0006629">
    <property type="term" value="P:lipid metabolic process"/>
    <property type="evidence" value="ECO:0007669"/>
    <property type="project" value="InterPro"/>
</dbReference>
<dbReference type="InterPro" id="IPR006693">
    <property type="entry name" value="AB_hydrolase_lipase"/>
</dbReference>
<dbReference type="InterPro" id="IPR029058">
    <property type="entry name" value="AB_hydrolase_fold"/>
</dbReference>
<dbReference type="SUPFAM" id="SSF53474">
    <property type="entry name" value="alpha/beta-Hydrolases"/>
    <property type="match status" value="1"/>
</dbReference>
<dbReference type="EMBL" id="CAJPVJ010014046">
    <property type="protein sequence ID" value="CAG2175164.1"/>
    <property type="molecule type" value="Genomic_DNA"/>
</dbReference>
<dbReference type="Pfam" id="PF04083">
    <property type="entry name" value="Abhydro_lipase"/>
    <property type="match status" value="1"/>
</dbReference>
<dbReference type="PANTHER" id="PTHR11005">
    <property type="entry name" value="LYSOSOMAL ACID LIPASE-RELATED"/>
    <property type="match status" value="1"/>
</dbReference>
<evidence type="ECO:0000313" key="4">
    <source>
        <dbReference type="Proteomes" id="UP000728032"/>
    </source>
</evidence>
<organism evidence="3">
    <name type="scientific">Oppiella nova</name>
    <dbReference type="NCBI Taxonomy" id="334625"/>
    <lineage>
        <taxon>Eukaryota</taxon>
        <taxon>Metazoa</taxon>
        <taxon>Ecdysozoa</taxon>
        <taxon>Arthropoda</taxon>
        <taxon>Chelicerata</taxon>
        <taxon>Arachnida</taxon>
        <taxon>Acari</taxon>
        <taxon>Acariformes</taxon>
        <taxon>Sarcoptiformes</taxon>
        <taxon>Oribatida</taxon>
        <taxon>Brachypylina</taxon>
        <taxon>Oppioidea</taxon>
        <taxon>Oppiidae</taxon>
        <taxon>Oppiella</taxon>
    </lineage>
</organism>
<name>A0A7R9MD48_9ACAR</name>
<evidence type="ECO:0000259" key="1">
    <source>
        <dbReference type="Pfam" id="PF04083"/>
    </source>
</evidence>
<dbReference type="OrthoDB" id="6434424at2759"/>
<reference evidence="3" key="1">
    <citation type="submission" date="2020-11" db="EMBL/GenBank/DDBJ databases">
        <authorList>
            <person name="Tran Van P."/>
        </authorList>
    </citation>
    <scope>NUCLEOTIDE SEQUENCE</scope>
</reference>
<dbReference type="Gene3D" id="3.40.50.1820">
    <property type="entry name" value="alpha/beta hydrolase"/>
    <property type="match status" value="1"/>
</dbReference>
<accession>A0A7R9MD48</accession>
<feature type="domain" description="Partial AB-hydrolase lipase" evidence="1">
    <location>
        <begin position="17"/>
        <end position="75"/>
    </location>
</feature>